<dbReference type="GO" id="GO:0005739">
    <property type="term" value="C:mitochondrion"/>
    <property type="evidence" value="ECO:0007669"/>
    <property type="project" value="TreeGrafter"/>
</dbReference>
<protein>
    <recommendedName>
        <fullName evidence="1">Genetic interactor of prohibitins 3, mitochondrial</fullName>
    </recommendedName>
    <alternativeName>
        <fullName evidence="3">Found in mitochondrial proteome protein 38</fullName>
    </alternativeName>
</protein>
<keyword evidence="6" id="KW-1185">Reference proteome</keyword>
<dbReference type="InterPro" id="IPR050896">
    <property type="entry name" value="Mito_lipid_metab_GTPase"/>
</dbReference>
<dbReference type="GeneID" id="59234076"/>
<dbReference type="InterPro" id="IPR030378">
    <property type="entry name" value="G_CP_dom"/>
</dbReference>
<evidence type="ECO:0000256" key="1">
    <source>
        <dbReference type="ARBA" id="ARBA00018901"/>
    </source>
</evidence>
<evidence type="ECO:0000256" key="2">
    <source>
        <dbReference type="ARBA" id="ARBA00022946"/>
    </source>
</evidence>
<reference evidence="5 6" key="1">
    <citation type="submission" date="2020-07" db="EMBL/GenBank/DDBJ databases">
        <title>The yeast mating-type switching endonuclease HO is a domesticated member of an unorthodox homing genetic element family.</title>
        <authorList>
            <person name="Coughlan A.Y."/>
            <person name="Lombardi L."/>
            <person name="Braun-Galleani S."/>
            <person name="Martos A.R."/>
            <person name="Galeote V."/>
            <person name="Bigey F."/>
            <person name="Dequin S."/>
            <person name="Byrne K.P."/>
            <person name="Wolfe K.H."/>
        </authorList>
    </citation>
    <scope>NUCLEOTIDE SEQUENCE [LARGE SCALE GENOMIC DNA]</scope>
    <source>
        <strain evidence="5 6">NRRL Y-6702</strain>
    </source>
</reference>
<dbReference type="PANTHER" id="PTHR46434">
    <property type="entry name" value="GENETIC INTERACTOR OF PROHIBITINS 3, MITOCHONDRIAL"/>
    <property type="match status" value="1"/>
</dbReference>
<accession>A0A7H9AVP6</accession>
<keyword evidence="2" id="KW-0809">Transit peptide</keyword>
<evidence type="ECO:0000256" key="3">
    <source>
        <dbReference type="ARBA" id="ARBA00031834"/>
    </source>
</evidence>
<dbReference type="GO" id="GO:0005525">
    <property type="term" value="F:GTP binding"/>
    <property type="evidence" value="ECO:0007669"/>
    <property type="project" value="InterPro"/>
</dbReference>
<gene>
    <name evidence="5" type="ORF">HG535_0A03790</name>
</gene>
<organism evidence="5 6">
    <name type="scientific">Zygotorulaspora mrakii</name>
    <name type="common">Zygosaccharomyces mrakii</name>
    <dbReference type="NCBI Taxonomy" id="42260"/>
    <lineage>
        <taxon>Eukaryota</taxon>
        <taxon>Fungi</taxon>
        <taxon>Dikarya</taxon>
        <taxon>Ascomycota</taxon>
        <taxon>Saccharomycotina</taxon>
        <taxon>Saccharomycetes</taxon>
        <taxon>Saccharomycetales</taxon>
        <taxon>Saccharomycetaceae</taxon>
        <taxon>Zygotorulaspora</taxon>
    </lineage>
</organism>
<dbReference type="EMBL" id="CP058604">
    <property type="protein sequence ID" value="QLG70440.1"/>
    <property type="molecule type" value="Genomic_DNA"/>
</dbReference>
<evidence type="ECO:0000259" key="4">
    <source>
        <dbReference type="PROSITE" id="PS51721"/>
    </source>
</evidence>
<dbReference type="Gene3D" id="3.40.50.300">
    <property type="entry name" value="P-loop containing nucleotide triphosphate hydrolases"/>
    <property type="match status" value="1"/>
</dbReference>
<dbReference type="OrthoDB" id="1696305at2759"/>
<name>A0A7H9AVP6_ZYGMR</name>
<evidence type="ECO:0000313" key="6">
    <source>
        <dbReference type="Proteomes" id="UP000509704"/>
    </source>
</evidence>
<dbReference type="SUPFAM" id="SSF52540">
    <property type="entry name" value="P-loop containing nucleoside triphosphate hydrolases"/>
    <property type="match status" value="1"/>
</dbReference>
<sequence length="554" mass="63921">MLSPHVSRNILGRFSHVWKRLLACNACGIKLQNTENTKEGYFIVPKEAKGKKLQSLEDVKYLLFSQDLQKAKGLVEAGTFEGLRRTRSPESLICKRCSDAIHKNEYKLEDFRGFAYGEISRYIPSGSNVLHLVSLPEFPLGLSRDILEEPRFDTSVLLTKADQLIKDRSTLQKKSAVFFRDFMKNQLGISTNKTIATSTVKKWNVKSVYSMLRAHNFLLGSANVGKSTLINALIKEYMGYKVKRGQAGDILIPKIPEKDMSNMQEILRAQFAGVSHIPNMTRRRQEYKIGDKIVNDLPGFTEETAVIQYEDIIRREWLDRIRKTNLFKARKLKKKTFYSILGSENGACYTLGGLFFIKPPAETINQIINFIPGEEYEFKSIEKGLEVFKTCNVMQHPLEKYCGVKSAICSLDHYSRHVIPPFQGSVEIVLKDIGYFVLRTTGKYKFTGLHEIWVPHGITVCVREPLEKLIDVGFKEHSESHGNLPACPKKRPIISSTYVMSHNEENTFGRMREMYLERTMNDLSVRRHTHEEPLHIVRELHDERPNLYWHYQWY</sequence>
<dbReference type="KEGG" id="zmk:HG535_0A03790"/>
<dbReference type="AlphaFoldDB" id="A0A7H9AVP6"/>
<dbReference type="InterPro" id="IPR027417">
    <property type="entry name" value="P-loop_NTPase"/>
</dbReference>
<dbReference type="PROSITE" id="PS51721">
    <property type="entry name" value="G_CP"/>
    <property type="match status" value="1"/>
</dbReference>
<dbReference type="RefSeq" id="XP_037142168.1">
    <property type="nucleotide sequence ID" value="XM_037286273.1"/>
</dbReference>
<evidence type="ECO:0000313" key="5">
    <source>
        <dbReference type="EMBL" id="QLG70440.1"/>
    </source>
</evidence>
<feature type="domain" description="CP-type G" evidence="4">
    <location>
        <begin position="116"/>
        <end position="303"/>
    </location>
</feature>
<dbReference type="PANTHER" id="PTHR46434:SF1">
    <property type="entry name" value="GENETIC INTERACTOR OF PROHIBITINS 3, MITOCHONDRIAL"/>
    <property type="match status" value="1"/>
</dbReference>
<proteinExistence type="predicted"/>
<dbReference type="Proteomes" id="UP000509704">
    <property type="component" value="Chromosome 1"/>
</dbReference>